<keyword evidence="3" id="KW-0479">Metal-binding</keyword>
<organism evidence="8 9">
    <name type="scientific">Escallonia herrerae</name>
    <dbReference type="NCBI Taxonomy" id="1293975"/>
    <lineage>
        <taxon>Eukaryota</taxon>
        <taxon>Viridiplantae</taxon>
        <taxon>Streptophyta</taxon>
        <taxon>Embryophyta</taxon>
        <taxon>Tracheophyta</taxon>
        <taxon>Spermatophyta</taxon>
        <taxon>Magnoliopsida</taxon>
        <taxon>eudicotyledons</taxon>
        <taxon>Gunneridae</taxon>
        <taxon>Pentapetalae</taxon>
        <taxon>asterids</taxon>
        <taxon>campanulids</taxon>
        <taxon>Escalloniales</taxon>
        <taxon>Escalloniaceae</taxon>
        <taxon>Escallonia</taxon>
    </lineage>
</organism>
<name>A0AA88WX58_9ASTE</name>
<evidence type="ECO:0000313" key="8">
    <source>
        <dbReference type="EMBL" id="KAK3035862.1"/>
    </source>
</evidence>
<dbReference type="PANTHER" id="PTHR46195">
    <property type="entry name" value="HEAVY METAL-ASSOCIATED ISOPRENYLATED PLANT PROTEIN 7"/>
    <property type="match status" value="1"/>
</dbReference>
<evidence type="ECO:0000313" key="9">
    <source>
        <dbReference type="Proteomes" id="UP001188597"/>
    </source>
</evidence>
<dbReference type="Gene3D" id="3.30.70.100">
    <property type="match status" value="2"/>
</dbReference>
<keyword evidence="9" id="KW-1185">Reference proteome</keyword>
<feature type="region of interest" description="Disordered" evidence="6">
    <location>
        <begin position="1"/>
        <end position="62"/>
    </location>
</feature>
<dbReference type="GO" id="GO:0046872">
    <property type="term" value="F:metal ion binding"/>
    <property type="evidence" value="ECO:0007669"/>
    <property type="project" value="UniProtKB-KW"/>
</dbReference>
<comment type="similarity">
    <text evidence="5">Belongs to the HIPP family.</text>
</comment>
<keyword evidence="4" id="KW-0636">Prenylation</keyword>
<dbReference type="PANTHER" id="PTHR46195:SF3">
    <property type="entry name" value="HEAVY METAL-ASSOCIATED ISOPRENYLATED PLANT PROTEIN 3-LIKE"/>
    <property type="match status" value="1"/>
</dbReference>
<comment type="caution">
    <text evidence="8">The sequence shown here is derived from an EMBL/GenBank/DDBJ whole genome shotgun (WGS) entry which is preliminary data.</text>
</comment>
<feature type="compositionally biased region" description="Basic and acidic residues" evidence="6">
    <location>
        <begin position="49"/>
        <end position="59"/>
    </location>
</feature>
<evidence type="ECO:0000256" key="6">
    <source>
        <dbReference type="SAM" id="MobiDB-lite"/>
    </source>
</evidence>
<feature type="compositionally biased region" description="Basic and acidic residues" evidence="6">
    <location>
        <begin position="227"/>
        <end position="252"/>
    </location>
</feature>
<feature type="compositionally biased region" description="Basic and acidic residues" evidence="6">
    <location>
        <begin position="145"/>
        <end position="161"/>
    </location>
</feature>
<dbReference type="GO" id="GO:0009626">
    <property type="term" value="P:plant-type hypersensitive response"/>
    <property type="evidence" value="ECO:0007669"/>
    <property type="project" value="UniProtKB-KW"/>
</dbReference>
<evidence type="ECO:0000256" key="4">
    <source>
        <dbReference type="ARBA" id="ARBA00023289"/>
    </source>
</evidence>
<feature type="region of interest" description="Disordered" evidence="6">
    <location>
        <begin position="132"/>
        <end position="161"/>
    </location>
</feature>
<dbReference type="Proteomes" id="UP001188597">
    <property type="component" value="Unassembled WGS sequence"/>
</dbReference>
<dbReference type="EMBL" id="JAVXUP010000164">
    <property type="protein sequence ID" value="KAK3035862.1"/>
    <property type="molecule type" value="Genomic_DNA"/>
</dbReference>
<evidence type="ECO:0000256" key="3">
    <source>
        <dbReference type="ARBA" id="ARBA00022723"/>
    </source>
</evidence>
<evidence type="ECO:0000259" key="7">
    <source>
        <dbReference type="PROSITE" id="PS50846"/>
    </source>
</evidence>
<comment type="subcellular location">
    <subcellularLocation>
        <location evidence="1">Membrane</location>
        <topology evidence="1">Peripheral membrane protein</topology>
    </subcellularLocation>
</comment>
<reference evidence="8" key="1">
    <citation type="submission" date="2022-12" db="EMBL/GenBank/DDBJ databases">
        <title>Draft genome assemblies for two species of Escallonia (Escalloniales).</title>
        <authorList>
            <person name="Chanderbali A."/>
            <person name="Dervinis C."/>
            <person name="Anghel I."/>
            <person name="Soltis D."/>
            <person name="Soltis P."/>
            <person name="Zapata F."/>
        </authorList>
    </citation>
    <scope>NUCLEOTIDE SEQUENCE</scope>
    <source>
        <strain evidence="8">UCBG64.0493</strain>
        <tissue evidence="8">Leaf</tissue>
    </source>
</reference>
<keyword evidence="2" id="KW-0488">Methylation</keyword>
<evidence type="ECO:0000256" key="1">
    <source>
        <dbReference type="ARBA" id="ARBA00004170"/>
    </source>
</evidence>
<dbReference type="InterPro" id="IPR006121">
    <property type="entry name" value="HMA_dom"/>
</dbReference>
<accession>A0AA88WX58</accession>
<protein>
    <recommendedName>
        <fullName evidence="7">HMA domain-containing protein</fullName>
    </recommendedName>
</protein>
<dbReference type="SUPFAM" id="SSF55008">
    <property type="entry name" value="HMA, heavy metal-associated domain"/>
    <property type="match status" value="2"/>
</dbReference>
<proteinExistence type="inferred from homology"/>
<dbReference type="GO" id="GO:0016020">
    <property type="term" value="C:membrane"/>
    <property type="evidence" value="ECO:0007669"/>
    <property type="project" value="UniProtKB-SubCell"/>
</dbReference>
<dbReference type="InterPro" id="IPR044577">
    <property type="entry name" value="HIPP4/7/8/17/18/19"/>
</dbReference>
<dbReference type="PROSITE" id="PS50846">
    <property type="entry name" value="HMA_2"/>
    <property type="match status" value="1"/>
</dbReference>
<feature type="region of interest" description="Disordered" evidence="6">
    <location>
        <begin position="224"/>
        <end position="280"/>
    </location>
</feature>
<feature type="domain" description="HMA" evidence="7">
    <location>
        <begin position="166"/>
        <end position="230"/>
    </location>
</feature>
<evidence type="ECO:0000256" key="5">
    <source>
        <dbReference type="ARBA" id="ARBA00024045"/>
    </source>
</evidence>
<dbReference type="InterPro" id="IPR036163">
    <property type="entry name" value="HMA_dom_sf"/>
</dbReference>
<dbReference type="AlphaFoldDB" id="A0AA88WX58"/>
<keyword evidence="4" id="KW-0449">Lipoprotein</keyword>
<dbReference type="Pfam" id="PF00403">
    <property type="entry name" value="HMA"/>
    <property type="match status" value="1"/>
</dbReference>
<evidence type="ECO:0000256" key="2">
    <source>
        <dbReference type="ARBA" id="ARBA00022481"/>
    </source>
</evidence>
<dbReference type="CDD" id="cd00371">
    <property type="entry name" value="HMA"/>
    <property type="match status" value="2"/>
</dbReference>
<feature type="compositionally biased region" description="Polar residues" evidence="6">
    <location>
        <begin position="28"/>
        <end position="41"/>
    </location>
</feature>
<sequence>MGKKKNWNIQAQPEEQGEEQPSSENPSAQNNESSEPNATYINKNSNSKPNEENNNKDNNKQNPKGAIVLGVYMHCEACAEKVVKSLRGFDDRWCLIKFSSVEEVVTDTNEHKVTVKGKKADPTKVAQRLRNKTGKHVDLISPVPSKDKKEEKKEQKKEEKKPEMKVVEVVLKVYMHCEGCARDVKNCIRKMQGVHTVEPDMEKTQVKVNGAFDPEKLVKLVTKKAGKHAEIVKPGKKDEKDEKEGEKKDGKKNSMQNYPPEVFYAPQLFSDENPHACSVM</sequence>
<gene>
    <name evidence="8" type="ORF">RJ639_032999</name>
</gene>